<accession>A0AAV7UQ87</accession>
<dbReference type="EMBL" id="JANPWB010000004">
    <property type="protein sequence ID" value="KAJ1190932.1"/>
    <property type="molecule type" value="Genomic_DNA"/>
</dbReference>
<keyword evidence="2" id="KW-1185">Reference proteome</keyword>
<evidence type="ECO:0000313" key="2">
    <source>
        <dbReference type="Proteomes" id="UP001066276"/>
    </source>
</evidence>
<evidence type="ECO:0000313" key="1">
    <source>
        <dbReference type="EMBL" id="KAJ1190932.1"/>
    </source>
</evidence>
<dbReference type="Proteomes" id="UP001066276">
    <property type="component" value="Chromosome 2_2"/>
</dbReference>
<comment type="caution">
    <text evidence="1">The sequence shown here is derived from an EMBL/GenBank/DDBJ whole genome shotgun (WGS) entry which is preliminary data.</text>
</comment>
<dbReference type="AlphaFoldDB" id="A0AAV7UQ87"/>
<organism evidence="1 2">
    <name type="scientific">Pleurodeles waltl</name>
    <name type="common">Iberian ribbed newt</name>
    <dbReference type="NCBI Taxonomy" id="8319"/>
    <lineage>
        <taxon>Eukaryota</taxon>
        <taxon>Metazoa</taxon>
        <taxon>Chordata</taxon>
        <taxon>Craniata</taxon>
        <taxon>Vertebrata</taxon>
        <taxon>Euteleostomi</taxon>
        <taxon>Amphibia</taxon>
        <taxon>Batrachia</taxon>
        <taxon>Caudata</taxon>
        <taxon>Salamandroidea</taxon>
        <taxon>Salamandridae</taxon>
        <taxon>Pleurodelinae</taxon>
        <taxon>Pleurodeles</taxon>
    </lineage>
</organism>
<proteinExistence type="predicted"/>
<sequence>MIPVIFPPDRSEVPFASSLQLPAPAIVRCRLGIITFPTKTARRAQRLRARALGGWSTPLTSEAGGSSGWRCWSWCGARVELPAAPPLGAGIPGPVDGSGETCASGGTCAASLGTAGEVS</sequence>
<name>A0AAV7UQ87_PLEWA</name>
<reference evidence="1" key="1">
    <citation type="journal article" date="2022" name="bioRxiv">
        <title>Sequencing and chromosome-scale assembly of the giantPleurodeles waltlgenome.</title>
        <authorList>
            <person name="Brown T."/>
            <person name="Elewa A."/>
            <person name="Iarovenko S."/>
            <person name="Subramanian E."/>
            <person name="Araus A.J."/>
            <person name="Petzold A."/>
            <person name="Susuki M."/>
            <person name="Suzuki K.-i.T."/>
            <person name="Hayashi T."/>
            <person name="Toyoda A."/>
            <person name="Oliveira C."/>
            <person name="Osipova E."/>
            <person name="Leigh N.D."/>
            <person name="Simon A."/>
            <person name="Yun M.H."/>
        </authorList>
    </citation>
    <scope>NUCLEOTIDE SEQUENCE</scope>
    <source>
        <strain evidence="1">20211129_DDA</strain>
        <tissue evidence="1">Liver</tissue>
    </source>
</reference>
<protein>
    <submittedName>
        <fullName evidence="1">Uncharacterized protein</fullName>
    </submittedName>
</protein>
<gene>
    <name evidence="1" type="ORF">NDU88_000251</name>
</gene>